<sequence length="226" mass="26723">MCRVHNKIGCLNTLQLELVRNNIDDFNSINELIDFQKNFHTTEQKIISDHNKLIQDEKAFLENELSELNTFIPQKTSELKNELQQKLTDLNQEIEDLPETNSRIIATVKDYWMNLMIHVEFWFVQLKFSFRIILLKHSTKKLIRKKNKRFEYISTNFQDAVNSSSFIDFQKFELKKEVITKLNNTIYGAIGEQKVENILRGLSDDYTLINDFCYSFTTPIKIITTL</sequence>
<evidence type="ECO:0000313" key="1">
    <source>
        <dbReference type="EMBL" id="MBZ4034783.1"/>
    </source>
</evidence>
<keyword evidence="2" id="KW-1185">Reference proteome</keyword>
<comment type="caution">
    <text evidence="1">The sequence shown here is derived from an EMBL/GenBank/DDBJ whole genome shotgun (WGS) entry which is preliminary data.</text>
</comment>
<accession>A0A9X1H9X2</accession>
<proteinExistence type="predicted"/>
<protein>
    <submittedName>
        <fullName evidence="1">Uncharacterized protein</fullName>
    </submittedName>
</protein>
<dbReference type="AlphaFoldDB" id="A0A9X1H9X2"/>
<reference evidence="1 2" key="1">
    <citation type="journal article" date="2023" name="Antonie Van Leeuwenhoek">
        <title>Flavobacterium potami sp. nov., a multi-metal resistance genes harbouring bacterium isolated from shallow river silt.</title>
        <authorList>
            <person name="Li S."/>
            <person name="Mao S."/>
            <person name="Mu W."/>
            <person name="Guo B."/>
            <person name="Li C."/>
            <person name="Zhu Q."/>
            <person name="Hou X."/>
            <person name="Zhao Y."/>
            <person name="Wei S."/>
            <person name="Liu H."/>
            <person name="Liu A."/>
        </authorList>
    </citation>
    <scope>NUCLEOTIDE SEQUENCE [LARGE SCALE GENOMIC DNA]</scope>
    <source>
        <strain evidence="1 2">17A</strain>
    </source>
</reference>
<evidence type="ECO:0000313" key="2">
    <source>
        <dbReference type="Proteomes" id="UP001139366"/>
    </source>
</evidence>
<organism evidence="1 2">
    <name type="scientific">Flavobacterium potami</name>
    <dbReference type="NCBI Taxonomy" id="2872310"/>
    <lineage>
        <taxon>Bacteria</taxon>
        <taxon>Pseudomonadati</taxon>
        <taxon>Bacteroidota</taxon>
        <taxon>Flavobacteriia</taxon>
        <taxon>Flavobacteriales</taxon>
        <taxon>Flavobacteriaceae</taxon>
        <taxon>Flavobacterium</taxon>
    </lineage>
</organism>
<dbReference type="EMBL" id="JAINUY010000002">
    <property type="protein sequence ID" value="MBZ4034783.1"/>
    <property type="molecule type" value="Genomic_DNA"/>
</dbReference>
<dbReference type="RefSeq" id="WP_223705485.1">
    <property type="nucleotide sequence ID" value="NZ_JAINUY010000002.1"/>
</dbReference>
<dbReference type="Proteomes" id="UP001139366">
    <property type="component" value="Unassembled WGS sequence"/>
</dbReference>
<name>A0A9X1H9X2_9FLAO</name>
<gene>
    <name evidence="1" type="ORF">K6T82_08395</name>
</gene>